<reference evidence="1 2" key="1">
    <citation type="submission" date="2024-04" db="EMBL/GenBank/DDBJ databases">
        <authorList>
            <person name="Rising A."/>
            <person name="Reimegard J."/>
            <person name="Sonavane S."/>
            <person name="Akerstrom W."/>
            <person name="Nylinder S."/>
            <person name="Hedman E."/>
            <person name="Kallberg Y."/>
        </authorList>
    </citation>
    <scope>NUCLEOTIDE SEQUENCE [LARGE SCALE GENOMIC DNA]</scope>
</reference>
<name>A0AAV2A8S8_9ARAC</name>
<evidence type="ECO:0000313" key="1">
    <source>
        <dbReference type="EMBL" id="CAL1280396.1"/>
    </source>
</evidence>
<sequence length="180" mass="20930">MCPQIAYHFDCEKDYSDRCEFYDDLAEERFREIRDLVADICRKDSPLHLGIVRNMDCLNEVIEVDFKICYNYMRSKARVMMEYIQNMDFEAGYEGYLGKEEILASFSCLTDLFKNACLTSKTSDRCGSNVKDIAIEVLTRENSTYRVCSDASDERLEELLSLLNLGSQEKAFLNIFLYKG</sequence>
<comment type="caution">
    <text evidence="1">The sequence shown here is derived from an EMBL/GenBank/DDBJ whole genome shotgun (WGS) entry which is preliminary data.</text>
</comment>
<keyword evidence="2" id="KW-1185">Reference proteome</keyword>
<evidence type="ECO:0000313" key="2">
    <source>
        <dbReference type="Proteomes" id="UP001497382"/>
    </source>
</evidence>
<dbReference type="EMBL" id="CAXIEN010000132">
    <property type="protein sequence ID" value="CAL1280396.1"/>
    <property type="molecule type" value="Genomic_DNA"/>
</dbReference>
<proteinExistence type="predicted"/>
<gene>
    <name evidence="1" type="ORF">LARSCL_LOCUS10945</name>
</gene>
<protein>
    <submittedName>
        <fullName evidence="1">Uncharacterized protein</fullName>
    </submittedName>
</protein>
<dbReference type="AlphaFoldDB" id="A0AAV2A8S8"/>
<dbReference type="Proteomes" id="UP001497382">
    <property type="component" value="Unassembled WGS sequence"/>
</dbReference>
<accession>A0AAV2A8S8</accession>
<organism evidence="1 2">
    <name type="scientific">Larinioides sclopetarius</name>
    <dbReference type="NCBI Taxonomy" id="280406"/>
    <lineage>
        <taxon>Eukaryota</taxon>
        <taxon>Metazoa</taxon>
        <taxon>Ecdysozoa</taxon>
        <taxon>Arthropoda</taxon>
        <taxon>Chelicerata</taxon>
        <taxon>Arachnida</taxon>
        <taxon>Araneae</taxon>
        <taxon>Araneomorphae</taxon>
        <taxon>Entelegynae</taxon>
        <taxon>Araneoidea</taxon>
        <taxon>Araneidae</taxon>
        <taxon>Larinioides</taxon>
    </lineage>
</organism>